<evidence type="ECO:0000313" key="2">
    <source>
        <dbReference type="EMBL" id="OOK75776.1"/>
    </source>
</evidence>
<accession>A0A1V3XAI4</accession>
<organism evidence="2 3">
    <name type="scientific">Mycobacterium kansasii</name>
    <dbReference type="NCBI Taxonomy" id="1768"/>
    <lineage>
        <taxon>Bacteria</taxon>
        <taxon>Bacillati</taxon>
        <taxon>Actinomycetota</taxon>
        <taxon>Actinomycetes</taxon>
        <taxon>Mycobacteriales</taxon>
        <taxon>Mycobacteriaceae</taxon>
        <taxon>Mycobacterium</taxon>
    </lineage>
</organism>
<comment type="caution">
    <text evidence="2">The sequence shown here is derived from an EMBL/GenBank/DDBJ whole genome shotgun (WGS) entry which is preliminary data.</text>
</comment>
<sequence length="287" mass="29842">MNGTEHEADANPPLTVELLADLQAGLLDDEAAAGIRRRVRTDPQAAAILRALQRVRRDLADAGADPASAPDPPADVTARISGTLRSTASGESSAAHAAQPRIRPGKILAGIAGFCAAVAAIGVGTAALVTAPSPAPSAPTTAMHITVSTPPPVIPLSHEQILELLQRTPDYGPVDAALADPSRRASCLSGLGYPASTQILGAQPIGINARPGCCWWYPATAPTPWRSTRWRSTAAPPIPACWPAPQLPEPPARNGFPTWSNARKGTPVPTLAFIKVRDQLSAPERPV</sequence>
<protein>
    <recommendedName>
        <fullName evidence="4">Anti-sigma-M factor RsmA</fullName>
    </recommendedName>
</protein>
<dbReference type="Proteomes" id="UP000189229">
    <property type="component" value="Unassembled WGS sequence"/>
</dbReference>
<feature type="transmembrane region" description="Helical" evidence="1">
    <location>
        <begin position="107"/>
        <end position="129"/>
    </location>
</feature>
<evidence type="ECO:0000313" key="3">
    <source>
        <dbReference type="Proteomes" id="UP000189229"/>
    </source>
</evidence>
<name>A0A1V3XAI4_MYCKA</name>
<keyword evidence="1" id="KW-0812">Transmembrane</keyword>
<reference evidence="2 3" key="1">
    <citation type="submission" date="2017-02" db="EMBL/GenBank/DDBJ databases">
        <title>Complete genome sequences of Mycobacterium kansasii strains isolated from rhesus macaques.</title>
        <authorList>
            <person name="Panda A."/>
            <person name="Nagaraj S."/>
            <person name="Zhao X."/>
            <person name="Tettelin H."/>
            <person name="Detolla L.J."/>
        </authorList>
    </citation>
    <scope>NUCLEOTIDE SEQUENCE [LARGE SCALE GENOMIC DNA]</scope>
    <source>
        <strain evidence="2 3">11-3813</strain>
    </source>
</reference>
<dbReference type="EMBL" id="MVBM01000003">
    <property type="protein sequence ID" value="OOK75776.1"/>
    <property type="molecule type" value="Genomic_DNA"/>
</dbReference>
<keyword evidence="1" id="KW-1133">Transmembrane helix</keyword>
<evidence type="ECO:0000256" key="1">
    <source>
        <dbReference type="SAM" id="Phobius"/>
    </source>
</evidence>
<proteinExistence type="predicted"/>
<gene>
    <name evidence="2" type="ORF">BZL30_3992</name>
</gene>
<keyword evidence="1" id="KW-0472">Membrane</keyword>
<evidence type="ECO:0008006" key="4">
    <source>
        <dbReference type="Google" id="ProtNLM"/>
    </source>
</evidence>
<dbReference type="AlphaFoldDB" id="A0A1V3XAI4"/>